<dbReference type="InterPro" id="IPR008628">
    <property type="entry name" value="GPP34-like"/>
</dbReference>
<evidence type="ECO:0000256" key="3">
    <source>
        <dbReference type="ARBA" id="ARBA00023121"/>
    </source>
</evidence>
<dbReference type="GO" id="GO:0005737">
    <property type="term" value="C:cytoplasm"/>
    <property type="evidence" value="ECO:0007669"/>
    <property type="project" value="UniProtKB-ARBA"/>
</dbReference>
<protein>
    <recommendedName>
        <fullName evidence="7">Golgi phosphoprotein 3 (GPP34)</fullName>
    </recommendedName>
</protein>
<proteinExistence type="predicted"/>
<keyword evidence="2" id="KW-0333">Golgi apparatus</keyword>
<dbReference type="Gene3D" id="1.10.3630.10">
    <property type="entry name" value="yeast vps74-n-term truncation variant domain like"/>
    <property type="match status" value="1"/>
</dbReference>
<dbReference type="GO" id="GO:0012505">
    <property type="term" value="C:endomembrane system"/>
    <property type="evidence" value="ECO:0007669"/>
    <property type="project" value="UniProtKB-ARBA"/>
</dbReference>
<dbReference type="AlphaFoldDB" id="A0A177YN96"/>
<dbReference type="Proteomes" id="UP000077519">
    <property type="component" value="Unassembled WGS sequence"/>
</dbReference>
<accession>A0A177YN96</accession>
<sequence>MTLIAEDVFVLLVDDVSGRPIVDSTKFPRVLAGAVVLELAMSGAVRLTGKGEQVKDGRLVVSGPPPQDELLARAHAFVGTQKNPPKPQKVIEKLQRNLNKELGSRLAAQGSVIEERKNVLGLFPTTTWPARDTTHENRLRQWIGSAIVDGTTPTAPISALISLLSAVDAIHKVLPGVDKKAAKKRAKEIAEGDWAGAAVRKAVQDVNAAVMTAIIVPAVVAGSS</sequence>
<keyword evidence="6" id="KW-1185">Reference proteome</keyword>
<evidence type="ECO:0000313" key="5">
    <source>
        <dbReference type="EMBL" id="OAK56498.1"/>
    </source>
</evidence>
<gene>
    <name evidence="5" type="ORF">A3K89_16940</name>
</gene>
<keyword evidence="4" id="KW-0472">Membrane</keyword>
<dbReference type="InterPro" id="IPR038261">
    <property type="entry name" value="GPP34-like_sf"/>
</dbReference>
<keyword evidence="3" id="KW-0446">Lipid-binding</keyword>
<comment type="subcellular location">
    <subcellularLocation>
        <location evidence="1">Golgi apparatus membrane</location>
        <topology evidence="1">Peripheral membrane protein</topology>
        <orientation evidence="1">Cytoplasmic side</orientation>
    </subcellularLocation>
</comment>
<name>A0A177YN96_9NOCA</name>
<reference evidence="5 6" key="1">
    <citation type="submission" date="2016-03" db="EMBL/GenBank/DDBJ databases">
        <title>Genome sequence of Rhodococcus kyotonensis KB10.</title>
        <authorList>
            <person name="Jeong H."/>
            <person name="Hong C.E."/>
            <person name="Jo S.H."/>
            <person name="Park J.M."/>
        </authorList>
    </citation>
    <scope>NUCLEOTIDE SEQUENCE [LARGE SCALE GENOMIC DNA]</scope>
    <source>
        <strain evidence="5 6">KB10</strain>
    </source>
</reference>
<dbReference type="Pfam" id="PF05719">
    <property type="entry name" value="GPP34"/>
    <property type="match status" value="1"/>
</dbReference>
<evidence type="ECO:0000256" key="1">
    <source>
        <dbReference type="ARBA" id="ARBA00004255"/>
    </source>
</evidence>
<evidence type="ECO:0000313" key="6">
    <source>
        <dbReference type="Proteomes" id="UP000077519"/>
    </source>
</evidence>
<organism evidence="5 6">
    <name type="scientific">Rhodococcoides kyotonense</name>
    <dbReference type="NCBI Taxonomy" id="398843"/>
    <lineage>
        <taxon>Bacteria</taxon>
        <taxon>Bacillati</taxon>
        <taxon>Actinomycetota</taxon>
        <taxon>Actinomycetes</taxon>
        <taxon>Mycobacteriales</taxon>
        <taxon>Nocardiaceae</taxon>
        <taxon>Rhodococcoides</taxon>
    </lineage>
</organism>
<evidence type="ECO:0000256" key="2">
    <source>
        <dbReference type="ARBA" id="ARBA00023034"/>
    </source>
</evidence>
<comment type="caution">
    <text evidence="5">The sequence shown here is derived from an EMBL/GenBank/DDBJ whole genome shotgun (WGS) entry which is preliminary data.</text>
</comment>
<evidence type="ECO:0008006" key="7">
    <source>
        <dbReference type="Google" id="ProtNLM"/>
    </source>
</evidence>
<dbReference type="EMBL" id="LVHI01000004">
    <property type="protein sequence ID" value="OAK56498.1"/>
    <property type="molecule type" value="Genomic_DNA"/>
</dbReference>
<evidence type="ECO:0000256" key="4">
    <source>
        <dbReference type="ARBA" id="ARBA00023136"/>
    </source>
</evidence>
<dbReference type="RefSeq" id="WP_068422156.1">
    <property type="nucleotide sequence ID" value="NZ_LVHI01000004.1"/>
</dbReference>
<dbReference type="GO" id="GO:0070273">
    <property type="term" value="F:phosphatidylinositol-4-phosphate binding"/>
    <property type="evidence" value="ECO:0007669"/>
    <property type="project" value="InterPro"/>
</dbReference>